<keyword evidence="1" id="KW-1015">Disulfide bond</keyword>
<evidence type="ECO:0000313" key="5">
    <source>
        <dbReference type="Proteomes" id="UP000030151"/>
    </source>
</evidence>
<comment type="caution">
    <text evidence="4">The sequence shown here is derived from an EMBL/GenBank/DDBJ whole genome shotgun (WGS) entry which is preliminary data.</text>
</comment>
<dbReference type="PRINTS" id="PR00722">
    <property type="entry name" value="CHYMOTRYPSIN"/>
</dbReference>
<dbReference type="AlphaFoldDB" id="A0A0A1UR37"/>
<dbReference type="PROSITE" id="PS50240">
    <property type="entry name" value="TRYPSIN_DOM"/>
    <property type="match status" value="1"/>
</dbReference>
<proteinExistence type="predicted"/>
<dbReference type="SUPFAM" id="SSF50494">
    <property type="entry name" value="Trypsin-like serine proteases"/>
    <property type="match status" value="1"/>
</dbReference>
<dbReference type="SMART" id="SM00020">
    <property type="entry name" value="Tryp_SPc"/>
    <property type="match status" value="1"/>
</dbReference>
<reference evidence="4 5" key="1">
    <citation type="submission" date="2014-02" db="EMBL/GenBank/DDBJ databases">
        <title>The genome sequence of the entomopathogenic fungus Metarhizium robertsii ARSEF 2575.</title>
        <authorList>
            <person name="Giuliano Garisto Donzelli B."/>
            <person name="Roe B.A."/>
            <person name="Macmil S.L."/>
            <person name="Krasnoff S.B."/>
            <person name="Gibson D.M."/>
        </authorList>
    </citation>
    <scope>NUCLEOTIDE SEQUENCE [LARGE SCALE GENOMIC DNA]</scope>
    <source>
        <strain evidence="4 5">ARSEF 2575</strain>
    </source>
</reference>
<dbReference type="GO" id="GO:0006508">
    <property type="term" value="P:proteolysis"/>
    <property type="evidence" value="ECO:0007669"/>
    <property type="project" value="InterPro"/>
</dbReference>
<gene>
    <name evidence="4" type="ORF">X797_008388</name>
</gene>
<dbReference type="Gene3D" id="2.40.10.10">
    <property type="entry name" value="Trypsin-like serine proteases"/>
    <property type="match status" value="2"/>
</dbReference>
<dbReference type="InterPro" id="IPR009003">
    <property type="entry name" value="Peptidase_S1_PA"/>
</dbReference>
<dbReference type="PROSITE" id="PS00134">
    <property type="entry name" value="TRYPSIN_HIS"/>
    <property type="match status" value="1"/>
</dbReference>
<evidence type="ECO:0000256" key="2">
    <source>
        <dbReference type="SAM" id="SignalP"/>
    </source>
</evidence>
<accession>A0A0A1UR37</accession>
<dbReference type="InterPro" id="IPR018114">
    <property type="entry name" value="TRYPSIN_HIS"/>
</dbReference>
<dbReference type="HOGENOM" id="CLU_059591_0_0_1"/>
<feature type="signal peptide" evidence="2">
    <location>
        <begin position="1"/>
        <end position="17"/>
    </location>
</feature>
<feature type="domain" description="Peptidase S1" evidence="3">
    <location>
        <begin position="20"/>
        <end position="236"/>
    </location>
</feature>
<dbReference type="InterPro" id="IPR043504">
    <property type="entry name" value="Peptidase_S1_PA_chymotrypsin"/>
</dbReference>
<keyword evidence="2" id="KW-0732">Signal</keyword>
<sequence length="390" mass="43123">MALRAVLILLPLPTTIAVPILGGEPTEANELPSTVAIRREGGCEKDVCGGALISPDTIVTAAHCSESKETKEQVHAGSLVSFNIQVMFKEISNTTLQDRPSGGIIVDIMTVWKLSTLIPENNLTIRYAELTSEHDYPYIFLPEIIIGVRGVSKLGGVPTRHMRKVHLQVMTREACAETYEDSAFPLPIQSIFCASSKEGVKDACQKDSCGPAYKQTPKHLPALYSTSNLWQPKWDCRKRQALVVVTASRHHTGHGHHTAKFGFRFASYSMAYRMACHSSAPIEYPVVVANAGSIFEHRSLGYLPDLAIRPLAAMVSAGYERHRRDGSAQKFEHVKRRAGKCVKTVLLRDVVLSKSRIEHGPGHNFGIIMARKIPKRVKNKSLIGELRREL</sequence>
<dbReference type="EMBL" id="JELW01000026">
    <property type="protein sequence ID" value="EXU98441.1"/>
    <property type="molecule type" value="Genomic_DNA"/>
</dbReference>
<dbReference type="InterPro" id="IPR001254">
    <property type="entry name" value="Trypsin_dom"/>
</dbReference>
<organism evidence="4 5">
    <name type="scientific">Metarhizium robertsii</name>
    <dbReference type="NCBI Taxonomy" id="568076"/>
    <lineage>
        <taxon>Eukaryota</taxon>
        <taxon>Fungi</taxon>
        <taxon>Dikarya</taxon>
        <taxon>Ascomycota</taxon>
        <taxon>Pezizomycotina</taxon>
        <taxon>Sordariomycetes</taxon>
        <taxon>Hypocreomycetidae</taxon>
        <taxon>Hypocreales</taxon>
        <taxon>Clavicipitaceae</taxon>
        <taxon>Metarhizium</taxon>
    </lineage>
</organism>
<dbReference type="InterPro" id="IPR001314">
    <property type="entry name" value="Peptidase_S1A"/>
</dbReference>
<dbReference type="Proteomes" id="UP000030151">
    <property type="component" value="Unassembled WGS sequence"/>
</dbReference>
<dbReference type="OrthoDB" id="4915747at2759"/>
<dbReference type="PANTHER" id="PTHR24252">
    <property type="entry name" value="ACROSIN-RELATED"/>
    <property type="match status" value="1"/>
</dbReference>
<dbReference type="GO" id="GO:0004252">
    <property type="term" value="F:serine-type endopeptidase activity"/>
    <property type="evidence" value="ECO:0007669"/>
    <property type="project" value="InterPro"/>
</dbReference>
<feature type="chain" id="PRO_5001991895" evidence="2">
    <location>
        <begin position="18"/>
        <end position="390"/>
    </location>
</feature>
<dbReference type="PANTHER" id="PTHR24252:SF7">
    <property type="entry name" value="HYALIN"/>
    <property type="match status" value="1"/>
</dbReference>
<protein>
    <submittedName>
        <fullName evidence="4">Peptidase S1 domain protein</fullName>
    </submittedName>
</protein>
<evidence type="ECO:0000259" key="3">
    <source>
        <dbReference type="PROSITE" id="PS50240"/>
    </source>
</evidence>
<name>A0A0A1UR37_9HYPO</name>
<evidence type="ECO:0000256" key="1">
    <source>
        <dbReference type="ARBA" id="ARBA00023157"/>
    </source>
</evidence>
<dbReference type="Pfam" id="PF00089">
    <property type="entry name" value="Trypsin"/>
    <property type="match status" value="1"/>
</dbReference>
<evidence type="ECO:0000313" key="4">
    <source>
        <dbReference type="EMBL" id="EXU98441.1"/>
    </source>
</evidence>